<keyword evidence="2" id="KW-1185">Reference proteome</keyword>
<gene>
    <name evidence="1" type="ORF">M9458_054393</name>
</gene>
<name>A0ABD0MMR7_CIRMR</name>
<organism evidence="1 2">
    <name type="scientific">Cirrhinus mrigala</name>
    <name type="common">Mrigala</name>
    <dbReference type="NCBI Taxonomy" id="683832"/>
    <lineage>
        <taxon>Eukaryota</taxon>
        <taxon>Metazoa</taxon>
        <taxon>Chordata</taxon>
        <taxon>Craniata</taxon>
        <taxon>Vertebrata</taxon>
        <taxon>Euteleostomi</taxon>
        <taxon>Actinopterygii</taxon>
        <taxon>Neopterygii</taxon>
        <taxon>Teleostei</taxon>
        <taxon>Ostariophysi</taxon>
        <taxon>Cypriniformes</taxon>
        <taxon>Cyprinidae</taxon>
        <taxon>Labeoninae</taxon>
        <taxon>Labeonini</taxon>
        <taxon>Cirrhinus</taxon>
    </lineage>
</organism>
<reference evidence="1 2" key="1">
    <citation type="submission" date="2024-05" db="EMBL/GenBank/DDBJ databases">
        <title>Genome sequencing and assembly of Indian major carp, Cirrhinus mrigala (Hamilton, 1822).</title>
        <authorList>
            <person name="Mohindra V."/>
            <person name="Chowdhury L.M."/>
            <person name="Lal K."/>
            <person name="Jena J.K."/>
        </authorList>
    </citation>
    <scope>NUCLEOTIDE SEQUENCE [LARGE SCALE GENOMIC DNA]</scope>
    <source>
        <strain evidence="1">CM1030</strain>
        <tissue evidence="1">Blood</tissue>
    </source>
</reference>
<comment type="caution">
    <text evidence="1">The sequence shown here is derived from an EMBL/GenBank/DDBJ whole genome shotgun (WGS) entry which is preliminary data.</text>
</comment>
<protein>
    <submittedName>
        <fullName evidence="1">Uncharacterized protein</fullName>
    </submittedName>
</protein>
<evidence type="ECO:0000313" key="2">
    <source>
        <dbReference type="Proteomes" id="UP001529510"/>
    </source>
</evidence>
<accession>A0ABD0MMR7</accession>
<dbReference type="Proteomes" id="UP001529510">
    <property type="component" value="Unassembled WGS sequence"/>
</dbReference>
<dbReference type="AlphaFoldDB" id="A0ABD0MMR7"/>
<evidence type="ECO:0000313" key="1">
    <source>
        <dbReference type="EMBL" id="KAL0150285.1"/>
    </source>
</evidence>
<dbReference type="EMBL" id="JAMKFB020000303">
    <property type="protein sequence ID" value="KAL0150285.1"/>
    <property type="molecule type" value="Genomic_DNA"/>
</dbReference>
<sequence>VSLHKMHEAVSAELQLRSGERLIQLKRLQVRRSSRLQNIRRINTGETESEGQRTETPNHSVQTIITIIIIITNRNHNH</sequence>
<proteinExistence type="predicted"/>
<feature type="non-terminal residue" evidence="1">
    <location>
        <position position="1"/>
    </location>
</feature>